<feature type="region of interest" description="Disordered" evidence="1">
    <location>
        <begin position="19"/>
        <end position="44"/>
    </location>
</feature>
<name>A0A2G9U9S4_TELCI</name>
<accession>A0A2G9U9S4</accession>
<organism evidence="2 3">
    <name type="scientific">Teladorsagia circumcincta</name>
    <name type="common">Brown stomach worm</name>
    <name type="synonym">Ostertagia circumcincta</name>
    <dbReference type="NCBI Taxonomy" id="45464"/>
    <lineage>
        <taxon>Eukaryota</taxon>
        <taxon>Metazoa</taxon>
        <taxon>Ecdysozoa</taxon>
        <taxon>Nematoda</taxon>
        <taxon>Chromadorea</taxon>
        <taxon>Rhabditida</taxon>
        <taxon>Rhabditina</taxon>
        <taxon>Rhabditomorpha</taxon>
        <taxon>Strongyloidea</taxon>
        <taxon>Trichostrongylidae</taxon>
        <taxon>Teladorsagia</taxon>
    </lineage>
</organism>
<evidence type="ECO:0000256" key="1">
    <source>
        <dbReference type="SAM" id="MobiDB-lite"/>
    </source>
</evidence>
<protein>
    <submittedName>
        <fullName evidence="2">Uncharacterized protein</fullName>
    </submittedName>
</protein>
<dbReference type="EMBL" id="KZ348403">
    <property type="protein sequence ID" value="PIO66240.1"/>
    <property type="molecule type" value="Genomic_DNA"/>
</dbReference>
<dbReference type="Proteomes" id="UP000230423">
    <property type="component" value="Unassembled WGS sequence"/>
</dbReference>
<reference evidence="2 3" key="1">
    <citation type="submission" date="2015-09" db="EMBL/GenBank/DDBJ databases">
        <title>Draft genome of the parasitic nematode Teladorsagia circumcincta isolate WARC Sus (inbred).</title>
        <authorList>
            <person name="Mitreva M."/>
        </authorList>
    </citation>
    <scope>NUCLEOTIDE SEQUENCE [LARGE SCALE GENOMIC DNA]</scope>
    <source>
        <strain evidence="2 3">S</strain>
    </source>
</reference>
<dbReference type="AlphaFoldDB" id="A0A2G9U9S4"/>
<evidence type="ECO:0000313" key="2">
    <source>
        <dbReference type="EMBL" id="PIO66240.1"/>
    </source>
</evidence>
<keyword evidence="3" id="KW-1185">Reference proteome</keyword>
<sequence length="102" mass="11038">MVEMSSLCTVEPPVCCSPHASVSSQPSSTPSSLHHPTEKHQRHQSTAAAIAIDTNEYILSPRLLDYSPSATTTHPFASDALRIAHEQLRKVSGAKIDYLKNG</sequence>
<proteinExistence type="predicted"/>
<feature type="compositionally biased region" description="Low complexity" evidence="1">
    <location>
        <begin position="19"/>
        <end position="34"/>
    </location>
</feature>
<evidence type="ECO:0000313" key="3">
    <source>
        <dbReference type="Proteomes" id="UP000230423"/>
    </source>
</evidence>
<gene>
    <name evidence="2" type="ORF">TELCIR_12052</name>
</gene>